<evidence type="ECO:0000313" key="2">
    <source>
        <dbReference type="Proteomes" id="UP000002878"/>
    </source>
</evidence>
<dbReference type="KEGG" id="bqy:MUS_0070"/>
<protein>
    <submittedName>
        <fullName evidence="1">Uncharacterized protein</fullName>
    </submittedName>
</protein>
<dbReference type="EMBL" id="CP003332">
    <property type="protein sequence ID" value="AFJ60161.1"/>
    <property type="molecule type" value="Genomic_DNA"/>
</dbReference>
<organism evidence="1 2">
    <name type="scientific">Bacillus amyloliquefaciens (strain Y2)</name>
    <name type="common">Bacillus amyloliquefaciens subsp. plantarum (strain B9601-Y2)</name>
    <dbReference type="NCBI Taxonomy" id="1155777"/>
    <lineage>
        <taxon>Bacteria</taxon>
        <taxon>Bacillati</taxon>
        <taxon>Bacillota</taxon>
        <taxon>Bacilli</taxon>
        <taxon>Bacillales</taxon>
        <taxon>Bacillaceae</taxon>
        <taxon>Bacillus</taxon>
        <taxon>Bacillus amyloliquefaciens group</taxon>
    </lineage>
</organism>
<sequence>MQKPIFSYLDNFLRNVGGNTKGKGNKGESVEEFFRIVTFF</sequence>
<evidence type="ECO:0000313" key="1">
    <source>
        <dbReference type="EMBL" id="AFJ60161.1"/>
    </source>
</evidence>
<dbReference type="HOGENOM" id="CLU_3284272_0_0_9"/>
<accession>I2C0I7</accession>
<dbReference type="Proteomes" id="UP000002878">
    <property type="component" value="Chromosome"/>
</dbReference>
<dbReference type="PATRIC" id="fig|1126211.3.peg.68"/>
<gene>
    <name evidence="1" type="ORF">MUS_0070</name>
</gene>
<name>I2C0I7_BACAY</name>
<reference evidence="1 2" key="1">
    <citation type="journal article" date="2012" name="J. Biotechnol.">
        <title>Genome sequence of the plant growth promoting strain Bacillus amyloliquefaciens subsp. plantarum B9601-Y2 and expression of mersacidin and other secondary metabolites.</title>
        <authorList>
            <person name="He P."/>
            <person name="Hao K."/>
            <person name="Blom J."/>
            <person name="Ruckert C."/>
            <person name="Vater J."/>
            <person name="Mao Z."/>
            <person name="Wu Y."/>
            <person name="Hou M."/>
            <person name="He P."/>
            <person name="He Y."/>
            <person name="Borriss R."/>
        </authorList>
    </citation>
    <scope>NUCLEOTIDE SEQUENCE [LARGE SCALE GENOMIC DNA]</scope>
    <source>
        <strain evidence="1">Y2</strain>
    </source>
</reference>
<proteinExistence type="predicted"/>
<dbReference type="AlphaFoldDB" id="I2C0I7"/>